<dbReference type="InterPro" id="IPR029759">
    <property type="entry name" value="GPX_AS"/>
</dbReference>
<keyword evidence="6" id="KW-0732">Signal</keyword>
<evidence type="ECO:0000256" key="5">
    <source>
        <dbReference type="RuleBase" id="RU000499"/>
    </source>
</evidence>
<evidence type="ECO:0000256" key="3">
    <source>
        <dbReference type="ARBA" id="ARBA00023002"/>
    </source>
</evidence>
<dbReference type="InterPro" id="IPR006311">
    <property type="entry name" value="TAT_signal"/>
</dbReference>
<accession>A0A1G6K7N0</accession>
<keyword evidence="2 5" id="KW-0575">Peroxidase</keyword>
<dbReference type="GO" id="GO:0034599">
    <property type="term" value="P:cellular response to oxidative stress"/>
    <property type="evidence" value="ECO:0007669"/>
    <property type="project" value="TreeGrafter"/>
</dbReference>
<reference evidence="8 9" key="1">
    <citation type="submission" date="2016-10" db="EMBL/GenBank/DDBJ databases">
        <authorList>
            <person name="de Groot N.N."/>
        </authorList>
    </citation>
    <scope>NUCLEOTIDE SEQUENCE [LARGE SCALE GENOMIC DNA]</scope>
    <source>
        <strain evidence="8 9">CPCC 100156</strain>
    </source>
</reference>
<dbReference type="PROSITE" id="PS51352">
    <property type="entry name" value="THIOREDOXIN_2"/>
    <property type="match status" value="1"/>
</dbReference>
<dbReference type="RefSeq" id="WP_090659993.1">
    <property type="nucleotide sequence ID" value="NZ_FMZX01000001.1"/>
</dbReference>
<keyword evidence="9" id="KW-1185">Reference proteome</keyword>
<feature type="domain" description="Thioredoxin" evidence="7">
    <location>
        <begin position="22"/>
        <end position="180"/>
    </location>
</feature>
<dbReference type="SUPFAM" id="SSF52833">
    <property type="entry name" value="Thioredoxin-like"/>
    <property type="match status" value="1"/>
</dbReference>
<evidence type="ECO:0000259" key="7">
    <source>
        <dbReference type="PROSITE" id="PS51352"/>
    </source>
</evidence>
<dbReference type="PANTHER" id="PTHR11592">
    <property type="entry name" value="GLUTATHIONE PEROXIDASE"/>
    <property type="match status" value="1"/>
</dbReference>
<feature type="signal peptide" evidence="6">
    <location>
        <begin position="1"/>
        <end position="23"/>
    </location>
</feature>
<feature type="chain" id="PRO_5011431957" description="Glutathione peroxidase" evidence="6">
    <location>
        <begin position="24"/>
        <end position="184"/>
    </location>
</feature>
<evidence type="ECO:0000256" key="2">
    <source>
        <dbReference type="ARBA" id="ARBA00022559"/>
    </source>
</evidence>
<dbReference type="PRINTS" id="PR01011">
    <property type="entry name" value="GLUTPROXDASE"/>
</dbReference>
<dbReference type="AlphaFoldDB" id="A0A1G6K7N0"/>
<evidence type="ECO:0000313" key="9">
    <source>
        <dbReference type="Proteomes" id="UP000198925"/>
    </source>
</evidence>
<evidence type="ECO:0000313" key="8">
    <source>
        <dbReference type="EMBL" id="SDC26821.1"/>
    </source>
</evidence>
<feature type="active site" evidence="4">
    <location>
        <position position="60"/>
    </location>
</feature>
<dbReference type="InterPro" id="IPR036249">
    <property type="entry name" value="Thioredoxin-like_sf"/>
</dbReference>
<dbReference type="EMBL" id="FMZX01000001">
    <property type="protein sequence ID" value="SDC26821.1"/>
    <property type="molecule type" value="Genomic_DNA"/>
</dbReference>
<evidence type="ECO:0000256" key="4">
    <source>
        <dbReference type="PIRSR" id="PIRSR000303-1"/>
    </source>
</evidence>
<dbReference type="PANTHER" id="PTHR11592:SF44">
    <property type="entry name" value="GLUTATHIONE PEROXIDASE"/>
    <property type="match status" value="1"/>
</dbReference>
<evidence type="ECO:0000256" key="1">
    <source>
        <dbReference type="ARBA" id="ARBA00006926"/>
    </source>
</evidence>
<organism evidence="8 9">
    <name type="scientific">Belnapia rosea</name>
    <dbReference type="NCBI Taxonomy" id="938405"/>
    <lineage>
        <taxon>Bacteria</taxon>
        <taxon>Pseudomonadati</taxon>
        <taxon>Pseudomonadota</taxon>
        <taxon>Alphaproteobacteria</taxon>
        <taxon>Acetobacterales</taxon>
        <taxon>Roseomonadaceae</taxon>
        <taxon>Belnapia</taxon>
    </lineage>
</organism>
<dbReference type="PROSITE" id="PS51355">
    <property type="entry name" value="GLUTATHIONE_PEROXID_3"/>
    <property type="match status" value="1"/>
</dbReference>
<dbReference type="PROSITE" id="PS51318">
    <property type="entry name" value="TAT"/>
    <property type="match status" value="1"/>
</dbReference>
<evidence type="ECO:0000256" key="6">
    <source>
        <dbReference type="SAM" id="SignalP"/>
    </source>
</evidence>
<sequence length="184" mass="19437">MAELTRRAALALAGLGMTGAAGAAEASAFDFRLEAIEGGPLDLGGFRGRPMLVVNTASFCGFTPQYAGLQKLHDRFSARGLVVLGVPSNDFNQESADAGTIKRFCEANYDVTFPMTMPVHVRGTQAVPLFGFLAARGGGAPRWNFHKYLVARDGRRVQGFPTATEPDAPALLRAVEAALATPPA</sequence>
<dbReference type="CDD" id="cd00340">
    <property type="entry name" value="GSH_Peroxidase"/>
    <property type="match status" value="1"/>
</dbReference>
<dbReference type="Pfam" id="PF00255">
    <property type="entry name" value="GSHPx"/>
    <property type="match status" value="1"/>
</dbReference>
<name>A0A1G6K7N0_9PROT</name>
<gene>
    <name evidence="8" type="ORF">SAMN04487779_1001412</name>
</gene>
<proteinExistence type="inferred from homology"/>
<dbReference type="Gene3D" id="3.40.30.10">
    <property type="entry name" value="Glutaredoxin"/>
    <property type="match status" value="1"/>
</dbReference>
<keyword evidence="3 5" id="KW-0560">Oxidoreductase</keyword>
<protein>
    <recommendedName>
        <fullName evidence="5">Glutathione peroxidase</fullName>
    </recommendedName>
</protein>
<dbReference type="GO" id="GO:0004601">
    <property type="term" value="F:peroxidase activity"/>
    <property type="evidence" value="ECO:0007669"/>
    <property type="project" value="UniProtKB-KW"/>
</dbReference>
<dbReference type="InterPro" id="IPR013766">
    <property type="entry name" value="Thioredoxin_domain"/>
</dbReference>
<dbReference type="InterPro" id="IPR000889">
    <property type="entry name" value="Glutathione_peroxidase"/>
</dbReference>
<dbReference type="STRING" id="938405.SAMN02927895_00604"/>
<dbReference type="PROSITE" id="PS00460">
    <property type="entry name" value="GLUTATHIONE_PEROXID_1"/>
    <property type="match status" value="1"/>
</dbReference>
<comment type="similarity">
    <text evidence="1 5">Belongs to the glutathione peroxidase family.</text>
</comment>
<dbReference type="Proteomes" id="UP000198925">
    <property type="component" value="Unassembled WGS sequence"/>
</dbReference>
<dbReference type="PIRSF" id="PIRSF000303">
    <property type="entry name" value="Glutathion_perox"/>
    <property type="match status" value="1"/>
</dbReference>